<dbReference type="NCBIfam" id="TIGR01214">
    <property type="entry name" value="rmlD"/>
    <property type="match status" value="1"/>
</dbReference>
<organism evidence="8 9">
    <name type="scientific">Flavobacterium cerinum</name>
    <dbReference type="NCBI Taxonomy" id="2502784"/>
    <lineage>
        <taxon>Bacteria</taxon>
        <taxon>Pseudomonadati</taxon>
        <taxon>Bacteroidota</taxon>
        <taxon>Flavobacteriia</taxon>
        <taxon>Flavobacteriales</taxon>
        <taxon>Flavobacteriaceae</taxon>
        <taxon>Flavobacterium</taxon>
    </lineage>
</organism>
<evidence type="ECO:0000256" key="1">
    <source>
        <dbReference type="ARBA" id="ARBA00004781"/>
    </source>
</evidence>
<dbReference type="InterPro" id="IPR029903">
    <property type="entry name" value="RmlD-like-bd"/>
</dbReference>
<dbReference type="OrthoDB" id="9803892at2"/>
<reference evidence="8 9" key="1">
    <citation type="submission" date="2019-01" db="EMBL/GenBank/DDBJ databases">
        <title>Flavobacterium sp. nov.,isolated from freshwater.</title>
        <authorList>
            <person name="Zhang R."/>
            <person name="Du Z.-J."/>
        </authorList>
    </citation>
    <scope>NUCLEOTIDE SEQUENCE [LARGE SCALE GENOMIC DNA]</scope>
    <source>
        <strain evidence="8 9">1E403</strain>
    </source>
</reference>
<keyword evidence="9" id="KW-1185">Reference proteome</keyword>
<dbReference type="UniPathway" id="UPA00124"/>
<evidence type="ECO:0000256" key="2">
    <source>
        <dbReference type="ARBA" id="ARBA00010944"/>
    </source>
</evidence>
<dbReference type="SUPFAM" id="SSF51735">
    <property type="entry name" value="NAD(P)-binding Rossmann-fold domains"/>
    <property type="match status" value="1"/>
</dbReference>
<evidence type="ECO:0000256" key="5">
    <source>
        <dbReference type="ARBA" id="ARBA00048200"/>
    </source>
</evidence>
<evidence type="ECO:0000259" key="7">
    <source>
        <dbReference type="Pfam" id="PF04321"/>
    </source>
</evidence>
<sequence length="284" mass="31716">MKSILITGGNGQLGECIQSIEKQFGNGNTFSYLTVDDLDITNPSQVASVVDSYKPDYIINCAAYTAVDKAEADKDLAYAINAHGAENLAKVCKEKEIILIHVSTDFVFGDAPPIPLTEEMTAYPSGVYGASKLAGEQLVQQNMDNYFILRTSWLYSEFQNNFLKTMLRLGKERDELSVVFDQAGTPTYAKDLAEVILYIINSGSNAYGLYHFSNEGVTSWYDFAFEIFKLSNTAINLKPITSDQFPTPAKRPNYSVMNKNKIKQNFDIQIKHWTISLAECIKNT</sequence>
<comment type="caution">
    <text evidence="8">The sequence shown here is derived from an EMBL/GenBank/DDBJ whole genome shotgun (WGS) entry which is preliminary data.</text>
</comment>
<dbReference type="GO" id="GO:0008831">
    <property type="term" value="F:dTDP-4-dehydrorhamnose reductase activity"/>
    <property type="evidence" value="ECO:0007669"/>
    <property type="project" value="UniProtKB-EC"/>
</dbReference>
<dbReference type="GO" id="GO:0019305">
    <property type="term" value="P:dTDP-rhamnose biosynthetic process"/>
    <property type="evidence" value="ECO:0007669"/>
    <property type="project" value="UniProtKB-UniPathway"/>
</dbReference>
<feature type="domain" description="RmlD-like substrate binding" evidence="7">
    <location>
        <begin position="3"/>
        <end position="283"/>
    </location>
</feature>
<dbReference type="PANTHER" id="PTHR10491:SF4">
    <property type="entry name" value="METHIONINE ADENOSYLTRANSFERASE 2 SUBUNIT BETA"/>
    <property type="match status" value="1"/>
</dbReference>
<proteinExistence type="inferred from homology"/>
<evidence type="ECO:0000256" key="3">
    <source>
        <dbReference type="ARBA" id="ARBA00012929"/>
    </source>
</evidence>
<dbReference type="Proteomes" id="UP000287527">
    <property type="component" value="Unassembled WGS sequence"/>
</dbReference>
<dbReference type="AlphaFoldDB" id="A0A3S3R1K0"/>
<evidence type="ECO:0000256" key="6">
    <source>
        <dbReference type="RuleBase" id="RU364082"/>
    </source>
</evidence>
<dbReference type="CDD" id="cd05254">
    <property type="entry name" value="dTDP_HR_like_SDR_e"/>
    <property type="match status" value="1"/>
</dbReference>
<protein>
    <recommendedName>
        <fullName evidence="4 6">dTDP-4-dehydrorhamnose reductase</fullName>
        <ecNumber evidence="3 6">1.1.1.133</ecNumber>
    </recommendedName>
</protein>
<keyword evidence="6 8" id="KW-0560">Oxidoreductase</keyword>
<dbReference type="GO" id="GO:0005829">
    <property type="term" value="C:cytosol"/>
    <property type="evidence" value="ECO:0007669"/>
    <property type="project" value="TreeGrafter"/>
</dbReference>
<dbReference type="EMBL" id="SBII01000002">
    <property type="protein sequence ID" value="RWX02371.1"/>
    <property type="molecule type" value="Genomic_DNA"/>
</dbReference>
<comment type="function">
    <text evidence="6">Catalyzes the reduction of dTDP-6-deoxy-L-lyxo-4-hexulose to yield dTDP-L-rhamnose.</text>
</comment>
<dbReference type="InterPro" id="IPR036291">
    <property type="entry name" value="NAD(P)-bd_dom_sf"/>
</dbReference>
<evidence type="ECO:0000313" key="8">
    <source>
        <dbReference type="EMBL" id="RWX02371.1"/>
    </source>
</evidence>
<comment type="similarity">
    <text evidence="2 6">Belongs to the dTDP-4-dehydrorhamnose reductase family.</text>
</comment>
<evidence type="ECO:0000313" key="9">
    <source>
        <dbReference type="Proteomes" id="UP000287527"/>
    </source>
</evidence>
<dbReference type="Pfam" id="PF04321">
    <property type="entry name" value="RmlD_sub_bind"/>
    <property type="match status" value="1"/>
</dbReference>
<dbReference type="RefSeq" id="WP_128388643.1">
    <property type="nucleotide sequence ID" value="NZ_SBII01000002.1"/>
</dbReference>
<comment type="catalytic activity">
    <reaction evidence="5">
        <text>dTDP-beta-L-rhamnose + NADP(+) = dTDP-4-dehydro-beta-L-rhamnose + NADPH + H(+)</text>
        <dbReference type="Rhea" id="RHEA:21796"/>
        <dbReference type="ChEBI" id="CHEBI:15378"/>
        <dbReference type="ChEBI" id="CHEBI:57510"/>
        <dbReference type="ChEBI" id="CHEBI:57783"/>
        <dbReference type="ChEBI" id="CHEBI:58349"/>
        <dbReference type="ChEBI" id="CHEBI:62830"/>
        <dbReference type="EC" id="1.1.1.133"/>
    </reaction>
</comment>
<dbReference type="PANTHER" id="PTHR10491">
    <property type="entry name" value="DTDP-4-DEHYDRORHAMNOSE REDUCTASE"/>
    <property type="match status" value="1"/>
</dbReference>
<comment type="pathway">
    <text evidence="1 6">Carbohydrate biosynthesis; dTDP-L-rhamnose biosynthesis.</text>
</comment>
<dbReference type="Gene3D" id="3.90.25.10">
    <property type="entry name" value="UDP-galactose 4-epimerase, domain 1"/>
    <property type="match status" value="1"/>
</dbReference>
<gene>
    <name evidence="8" type="primary">rfbD</name>
    <name evidence="8" type="ORF">EPI11_03880</name>
</gene>
<name>A0A3S3R1K0_9FLAO</name>
<dbReference type="Gene3D" id="3.40.50.720">
    <property type="entry name" value="NAD(P)-binding Rossmann-like Domain"/>
    <property type="match status" value="1"/>
</dbReference>
<keyword evidence="6" id="KW-0521">NADP</keyword>
<dbReference type="EC" id="1.1.1.133" evidence="3 6"/>
<evidence type="ECO:0000256" key="4">
    <source>
        <dbReference type="ARBA" id="ARBA00017099"/>
    </source>
</evidence>
<dbReference type="InterPro" id="IPR005913">
    <property type="entry name" value="dTDP_dehydrorham_reduct"/>
</dbReference>
<accession>A0A3S3R1K0</accession>